<keyword evidence="2" id="KW-1185">Reference proteome</keyword>
<evidence type="ECO:0000313" key="1">
    <source>
        <dbReference type="EMBL" id="TGJ77602.1"/>
    </source>
</evidence>
<protein>
    <submittedName>
        <fullName evidence="1">Uncharacterized protein</fullName>
    </submittedName>
</protein>
<sequence>GVQKPEKRKKTAYQEFTAREMKALSVSHKGLSFKEKMVMVSARWSKHQSLIKSKAKSTGADDRAEATAVSVKGLATAIEVLEIGGDNSDDDGCIGVDLEKKAAHGIFA</sequence>
<feature type="non-terminal residue" evidence="1">
    <location>
        <position position="1"/>
    </location>
</feature>
<accession>A0A4Z0YLP8</accession>
<dbReference type="OrthoDB" id="20772at2759"/>
<dbReference type="EMBL" id="SKBN01000453">
    <property type="protein sequence ID" value="TGJ77602.1"/>
    <property type="molecule type" value="Genomic_DNA"/>
</dbReference>
<evidence type="ECO:0000313" key="2">
    <source>
        <dbReference type="Proteomes" id="UP000297716"/>
    </source>
</evidence>
<dbReference type="Gene3D" id="1.10.30.10">
    <property type="entry name" value="High mobility group box domain"/>
    <property type="match status" value="1"/>
</dbReference>
<dbReference type="InterPro" id="IPR036910">
    <property type="entry name" value="HMG_box_dom_sf"/>
</dbReference>
<gene>
    <name evidence="1" type="ORF">E0Z10_g10669</name>
</gene>
<organism evidence="1 2">
    <name type="scientific">Xylaria hypoxylon</name>
    <dbReference type="NCBI Taxonomy" id="37992"/>
    <lineage>
        <taxon>Eukaryota</taxon>
        <taxon>Fungi</taxon>
        <taxon>Dikarya</taxon>
        <taxon>Ascomycota</taxon>
        <taxon>Pezizomycotina</taxon>
        <taxon>Sordariomycetes</taxon>
        <taxon>Xylariomycetidae</taxon>
        <taxon>Xylariales</taxon>
        <taxon>Xylariaceae</taxon>
        <taxon>Xylaria</taxon>
    </lineage>
</organism>
<dbReference type="STRING" id="37992.A0A4Z0YLP8"/>
<proteinExistence type="predicted"/>
<dbReference type="SUPFAM" id="SSF47095">
    <property type="entry name" value="HMG-box"/>
    <property type="match status" value="1"/>
</dbReference>
<dbReference type="AlphaFoldDB" id="A0A4Z0YLP8"/>
<reference evidence="1 2" key="1">
    <citation type="submission" date="2019-03" db="EMBL/GenBank/DDBJ databases">
        <title>Draft genome sequence of Xylaria hypoxylon DSM 108379, a ubiquitous saprotrophic-parasitic fungi on hardwood.</title>
        <authorList>
            <person name="Buettner E."/>
            <person name="Leonhardt S."/>
            <person name="Gebauer A.M."/>
            <person name="Liers C."/>
            <person name="Hofrichter M."/>
            <person name="Kellner H."/>
        </authorList>
    </citation>
    <scope>NUCLEOTIDE SEQUENCE [LARGE SCALE GENOMIC DNA]</scope>
    <source>
        <strain evidence="1 2">DSM 108379</strain>
    </source>
</reference>
<comment type="caution">
    <text evidence="1">The sequence shown here is derived from an EMBL/GenBank/DDBJ whole genome shotgun (WGS) entry which is preliminary data.</text>
</comment>
<name>A0A4Z0YLP8_9PEZI</name>
<dbReference type="Proteomes" id="UP000297716">
    <property type="component" value="Unassembled WGS sequence"/>
</dbReference>